<dbReference type="Gene3D" id="3.40.50.1820">
    <property type="entry name" value="alpha/beta hydrolase"/>
    <property type="match status" value="1"/>
</dbReference>
<evidence type="ECO:0000313" key="2">
    <source>
        <dbReference type="EMBL" id="SVA90432.1"/>
    </source>
</evidence>
<feature type="non-terminal residue" evidence="2">
    <location>
        <position position="197"/>
    </location>
</feature>
<feature type="domain" description="AB hydrolase-1" evidence="1">
    <location>
        <begin position="25"/>
        <end position="156"/>
    </location>
</feature>
<dbReference type="PANTHER" id="PTHR43798">
    <property type="entry name" value="MONOACYLGLYCEROL LIPASE"/>
    <property type="match status" value="1"/>
</dbReference>
<accession>A0A381ZNK0</accession>
<dbReference type="Pfam" id="PF00561">
    <property type="entry name" value="Abhydrolase_1"/>
    <property type="match status" value="1"/>
</dbReference>
<dbReference type="InterPro" id="IPR029058">
    <property type="entry name" value="AB_hydrolase_fold"/>
</dbReference>
<dbReference type="SUPFAM" id="SSF53474">
    <property type="entry name" value="alpha/beta-Hydrolases"/>
    <property type="match status" value="1"/>
</dbReference>
<proteinExistence type="predicted"/>
<sequence length="197" mass="22552">MTTRFVQTQILNIAYEDHGHAEGFPIVLLHGFPYDVRSWDQVLPPLVNEGYHVFVPYLRGYGLTTFLHEDSPRVAQQAAIAQDVVDFARALGIDRLAIAGFDWGNRAACIASILHPELVACLVAIGGYAVQNTLKRSDVSAPEMEARLWYQWYFNTEQGRAGLEENRRDIIRYLWKTWSPNWEYTDEVFNRSAPSFD</sequence>
<name>A0A381ZNK0_9ZZZZ</name>
<dbReference type="InterPro" id="IPR050266">
    <property type="entry name" value="AB_hydrolase_sf"/>
</dbReference>
<dbReference type="AlphaFoldDB" id="A0A381ZNK0"/>
<dbReference type="InterPro" id="IPR000639">
    <property type="entry name" value="Epox_hydrolase-like"/>
</dbReference>
<evidence type="ECO:0000259" key="1">
    <source>
        <dbReference type="Pfam" id="PF00561"/>
    </source>
</evidence>
<dbReference type="EMBL" id="UINC01021901">
    <property type="protein sequence ID" value="SVA90432.1"/>
    <property type="molecule type" value="Genomic_DNA"/>
</dbReference>
<reference evidence="2" key="1">
    <citation type="submission" date="2018-05" db="EMBL/GenBank/DDBJ databases">
        <authorList>
            <person name="Lanie J.A."/>
            <person name="Ng W.-L."/>
            <person name="Kazmierczak K.M."/>
            <person name="Andrzejewski T.M."/>
            <person name="Davidsen T.M."/>
            <person name="Wayne K.J."/>
            <person name="Tettelin H."/>
            <person name="Glass J.I."/>
            <person name="Rusch D."/>
            <person name="Podicherti R."/>
            <person name="Tsui H.-C.T."/>
            <person name="Winkler M.E."/>
        </authorList>
    </citation>
    <scope>NUCLEOTIDE SEQUENCE</scope>
</reference>
<dbReference type="InterPro" id="IPR000073">
    <property type="entry name" value="AB_hydrolase_1"/>
</dbReference>
<gene>
    <name evidence="2" type="ORF">METZ01_LOCUS143286</name>
</gene>
<protein>
    <recommendedName>
        <fullName evidence="1">AB hydrolase-1 domain-containing protein</fullName>
    </recommendedName>
</protein>
<dbReference type="GO" id="GO:0003824">
    <property type="term" value="F:catalytic activity"/>
    <property type="evidence" value="ECO:0007669"/>
    <property type="project" value="InterPro"/>
</dbReference>
<dbReference type="PRINTS" id="PR00412">
    <property type="entry name" value="EPOXHYDRLASE"/>
</dbReference>
<organism evidence="2">
    <name type="scientific">marine metagenome</name>
    <dbReference type="NCBI Taxonomy" id="408172"/>
    <lineage>
        <taxon>unclassified sequences</taxon>
        <taxon>metagenomes</taxon>
        <taxon>ecological metagenomes</taxon>
    </lineage>
</organism>